<evidence type="ECO:0000313" key="11">
    <source>
        <dbReference type="EMBL" id="EHB92747.1"/>
    </source>
</evidence>
<evidence type="ECO:0000259" key="10">
    <source>
        <dbReference type="PROSITE" id="PS50109"/>
    </source>
</evidence>
<evidence type="ECO:0000313" key="12">
    <source>
        <dbReference type="Proteomes" id="UP000006008"/>
    </source>
</evidence>
<dbReference type="PATRIC" id="fig|742725.3.peg.1006"/>
<evidence type="ECO:0000256" key="8">
    <source>
        <dbReference type="ARBA" id="ARBA00023012"/>
    </source>
</evidence>
<keyword evidence="9" id="KW-0812">Transmembrane</keyword>
<dbReference type="InterPro" id="IPR036890">
    <property type="entry name" value="HATPase_C_sf"/>
</dbReference>
<organism evidence="11 12">
    <name type="scientific">Alistipes indistinctus YIT 12060</name>
    <dbReference type="NCBI Taxonomy" id="742725"/>
    <lineage>
        <taxon>Bacteria</taxon>
        <taxon>Pseudomonadati</taxon>
        <taxon>Bacteroidota</taxon>
        <taxon>Bacteroidia</taxon>
        <taxon>Bacteroidales</taxon>
        <taxon>Rikenellaceae</taxon>
        <taxon>Alistipes</taxon>
    </lineage>
</organism>
<dbReference type="GO" id="GO:0000160">
    <property type="term" value="P:phosphorelay signal transduction system"/>
    <property type="evidence" value="ECO:0007669"/>
    <property type="project" value="UniProtKB-KW"/>
</dbReference>
<keyword evidence="3" id="KW-0597">Phosphoprotein</keyword>
<keyword evidence="5" id="KW-0547">Nucleotide-binding</keyword>
<keyword evidence="9" id="KW-1133">Transmembrane helix</keyword>
<evidence type="ECO:0000256" key="4">
    <source>
        <dbReference type="ARBA" id="ARBA00022679"/>
    </source>
</evidence>
<dbReference type="GeneID" id="92816031"/>
<dbReference type="EMBL" id="ADLD01000009">
    <property type="protein sequence ID" value="EHB92747.1"/>
    <property type="molecule type" value="Genomic_DNA"/>
</dbReference>
<protein>
    <recommendedName>
        <fullName evidence="2">histidine kinase</fullName>
        <ecNumber evidence="2">2.7.13.3</ecNumber>
    </recommendedName>
</protein>
<dbReference type="InterPro" id="IPR004358">
    <property type="entry name" value="Sig_transdc_His_kin-like_C"/>
</dbReference>
<evidence type="ECO:0000256" key="6">
    <source>
        <dbReference type="ARBA" id="ARBA00022777"/>
    </source>
</evidence>
<evidence type="ECO:0000256" key="1">
    <source>
        <dbReference type="ARBA" id="ARBA00000085"/>
    </source>
</evidence>
<dbReference type="SUPFAM" id="SSF55874">
    <property type="entry name" value="ATPase domain of HSP90 chaperone/DNA topoisomerase II/histidine kinase"/>
    <property type="match status" value="1"/>
</dbReference>
<dbReference type="PANTHER" id="PTHR43065:SF10">
    <property type="entry name" value="PEROXIDE STRESS-ACTIVATED HISTIDINE KINASE MAK3"/>
    <property type="match status" value="1"/>
</dbReference>
<keyword evidence="4" id="KW-0808">Transferase</keyword>
<dbReference type="PANTHER" id="PTHR43065">
    <property type="entry name" value="SENSOR HISTIDINE KINASE"/>
    <property type="match status" value="1"/>
</dbReference>
<dbReference type="Proteomes" id="UP000006008">
    <property type="component" value="Unassembled WGS sequence"/>
</dbReference>
<dbReference type="RefSeq" id="WP_009133757.1">
    <property type="nucleotide sequence ID" value="NZ_CP102250.1"/>
</dbReference>
<gene>
    <name evidence="11" type="ORF">HMPREF9450_00951</name>
</gene>
<dbReference type="InterPro" id="IPR005467">
    <property type="entry name" value="His_kinase_dom"/>
</dbReference>
<dbReference type="Pfam" id="PF02518">
    <property type="entry name" value="HATPase_c"/>
    <property type="match status" value="1"/>
</dbReference>
<dbReference type="GO" id="GO:0004673">
    <property type="term" value="F:protein histidine kinase activity"/>
    <property type="evidence" value="ECO:0007669"/>
    <property type="project" value="UniProtKB-EC"/>
</dbReference>
<dbReference type="PROSITE" id="PS50109">
    <property type="entry name" value="HIS_KIN"/>
    <property type="match status" value="1"/>
</dbReference>
<accession>G5H7A8</accession>
<proteinExistence type="predicted"/>
<dbReference type="InterPro" id="IPR003594">
    <property type="entry name" value="HATPase_dom"/>
</dbReference>
<dbReference type="STRING" id="742725.HMPREF9450_00951"/>
<dbReference type="AlphaFoldDB" id="G5H7A8"/>
<reference evidence="11 12" key="1">
    <citation type="submission" date="2011-08" db="EMBL/GenBank/DDBJ databases">
        <title>The Genome Sequence of Alistipes indistinctus YIT 12060.</title>
        <authorList>
            <consortium name="The Broad Institute Genome Sequencing Platform"/>
            <person name="Earl A."/>
            <person name="Ward D."/>
            <person name="Feldgarden M."/>
            <person name="Gevers D."/>
            <person name="Morotomi M."/>
            <person name="Young S.K."/>
            <person name="Zeng Q."/>
            <person name="Gargeya S."/>
            <person name="Fitzgerald M."/>
            <person name="Haas B."/>
            <person name="Abouelleil A."/>
            <person name="Alvarado L."/>
            <person name="Arachchi H.M."/>
            <person name="Berlin A."/>
            <person name="Brown A."/>
            <person name="Chapman S.B."/>
            <person name="Chen Z."/>
            <person name="Dunbar C."/>
            <person name="Freedman E."/>
            <person name="Gearin G."/>
            <person name="Gellesch M."/>
            <person name="Goldberg J."/>
            <person name="Griggs A."/>
            <person name="Gujja S."/>
            <person name="Heiman D."/>
            <person name="Howarth C."/>
            <person name="Larson L."/>
            <person name="Lui A."/>
            <person name="MacDonald P.J.P."/>
            <person name="Montmayeur A."/>
            <person name="Murphy C."/>
            <person name="Neiman D."/>
            <person name="Pearson M."/>
            <person name="Priest M."/>
            <person name="Roberts A."/>
            <person name="Saif S."/>
            <person name="Shea T."/>
            <person name="Shenoy N."/>
            <person name="Sisk P."/>
            <person name="Stolte C."/>
            <person name="Sykes S."/>
            <person name="Wortman J."/>
            <person name="Nusbaum C."/>
            <person name="Birren B."/>
        </authorList>
    </citation>
    <scope>NUCLEOTIDE SEQUENCE [LARGE SCALE GENOMIC DNA]</scope>
    <source>
        <strain evidence="11 12">YIT 12060</strain>
    </source>
</reference>
<dbReference type="GO" id="GO:0005524">
    <property type="term" value="F:ATP binding"/>
    <property type="evidence" value="ECO:0007669"/>
    <property type="project" value="UniProtKB-KW"/>
</dbReference>
<name>G5H7A8_9BACT</name>
<keyword evidence="6" id="KW-0418">Kinase</keyword>
<dbReference type="CDD" id="cd00075">
    <property type="entry name" value="HATPase"/>
    <property type="match status" value="1"/>
</dbReference>
<keyword evidence="9" id="KW-0472">Membrane</keyword>
<dbReference type="PRINTS" id="PR00344">
    <property type="entry name" value="BCTRLSENSOR"/>
</dbReference>
<evidence type="ECO:0000256" key="2">
    <source>
        <dbReference type="ARBA" id="ARBA00012438"/>
    </source>
</evidence>
<evidence type="ECO:0000256" key="5">
    <source>
        <dbReference type="ARBA" id="ARBA00022741"/>
    </source>
</evidence>
<dbReference type="SMART" id="SM00387">
    <property type="entry name" value="HATPase_c"/>
    <property type="match status" value="1"/>
</dbReference>
<dbReference type="Gene3D" id="3.30.565.10">
    <property type="entry name" value="Histidine kinase-like ATPase, C-terminal domain"/>
    <property type="match status" value="1"/>
</dbReference>
<keyword evidence="8" id="KW-0902">Two-component regulatory system</keyword>
<evidence type="ECO:0000256" key="7">
    <source>
        <dbReference type="ARBA" id="ARBA00022840"/>
    </source>
</evidence>
<evidence type="ECO:0000256" key="9">
    <source>
        <dbReference type="SAM" id="Phobius"/>
    </source>
</evidence>
<keyword evidence="12" id="KW-1185">Reference proteome</keyword>
<feature type="transmembrane region" description="Helical" evidence="9">
    <location>
        <begin position="12"/>
        <end position="32"/>
    </location>
</feature>
<keyword evidence="7" id="KW-0067">ATP-binding</keyword>
<sequence>MKKKFSTKIFSFRNRVVIIILGFIIGTSSLLFTNNMARQLREKEQNEVKLWSFAMSKMGEMGPENQVLRQIINANTNIPFVITTGTLDVVTSHLIPERILTNPALLRQKCVEMAAINQYWEIKTWSNDTYYLFYGESNLLRTLVYFPYIQLAIICIFAMFGYITFRSSKQDEQNRVWIGLAKETAHQLGTPTSSLFGWIEYLRTQPIDQTAVEEMNKDVVRLTKVVDRFSKIGSTTSLSEGVINEIVGGSVLYFRTRVPRNVTINYNGLAMAQLKALVNEALFEWVIENLLKNALDALSGVGSIDVKLSSDNDWIYIDVKDTGKGMPKSNFKRIFEPGFTTKTRGWGLGLSLSKRIIEGYHNGRIFVLNSEIDQGTTIRIMLKKLYS</sequence>
<dbReference type="eggNOG" id="COG4191">
    <property type="taxonomic scope" value="Bacteria"/>
</dbReference>
<comment type="catalytic activity">
    <reaction evidence="1">
        <text>ATP + protein L-histidine = ADP + protein N-phospho-L-histidine.</text>
        <dbReference type="EC" id="2.7.13.3"/>
    </reaction>
</comment>
<dbReference type="EC" id="2.7.13.3" evidence="2"/>
<feature type="domain" description="Histidine kinase" evidence="10">
    <location>
        <begin position="183"/>
        <end position="386"/>
    </location>
</feature>
<dbReference type="HOGENOM" id="CLU_039822_0_0_10"/>
<feature type="transmembrane region" description="Helical" evidence="9">
    <location>
        <begin position="145"/>
        <end position="165"/>
    </location>
</feature>
<comment type="caution">
    <text evidence="11">The sequence shown here is derived from an EMBL/GenBank/DDBJ whole genome shotgun (WGS) entry which is preliminary data.</text>
</comment>
<evidence type="ECO:0000256" key="3">
    <source>
        <dbReference type="ARBA" id="ARBA00022553"/>
    </source>
</evidence>